<dbReference type="NCBIfam" id="NF003588">
    <property type="entry name" value="PRK05254.1-1"/>
    <property type="match status" value="1"/>
</dbReference>
<dbReference type="InterPro" id="IPR036895">
    <property type="entry name" value="Uracil-DNA_glycosylase-like_sf"/>
</dbReference>
<comment type="similarity">
    <text evidence="1">Belongs to the uracil-DNA glycosylase (UDG) superfamily. UNG family.</text>
</comment>
<dbReference type="InterPro" id="IPR002043">
    <property type="entry name" value="UDG_fam1"/>
</dbReference>
<dbReference type="Pfam" id="PF03167">
    <property type="entry name" value="UDG"/>
    <property type="match status" value="1"/>
</dbReference>
<keyword evidence="2" id="KW-0227">DNA damage</keyword>
<dbReference type="SUPFAM" id="SSF52141">
    <property type="entry name" value="Uracil-DNA glycosylase-like"/>
    <property type="match status" value="1"/>
</dbReference>
<proteinExistence type="inferred from homology"/>
<protein>
    <submittedName>
        <fullName evidence="6">Uracil DNA glycosylase superfamily protein</fullName>
    </submittedName>
</protein>
<evidence type="ECO:0000256" key="3">
    <source>
        <dbReference type="ARBA" id="ARBA00022801"/>
    </source>
</evidence>
<dbReference type="EMBL" id="MN448266">
    <property type="protein sequence ID" value="QFG73676.1"/>
    <property type="molecule type" value="Genomic_DNA"/>
</dbReference>
<sequence>MNTFNMNEIMSELDDKINNAITQVENERKTKTIYPPRELVLRCFYDTPSPRVVILGQDVYHRPNQANGLAFSVNKNVRVPPSLRNIYKEIGISPSHGDLSSWAQQGVLLMNCSLTVEHGKPASHVKIWEKITDEIISRLCACECLVFMLWGNYARKKKQLIHGDHLVLEAIHPSPLARNGFKNCDHFNKCNAYLKQNSFPPIDWVIT</sequence>
<name>A0A5J6VHL9_9VIRU</name>
<keyword evidence="4" id="KW-0234">DNA repair</keyword>
<keyword evidence="3" id="KW-0378">Hydrolase</keyword>
<dbReference type="SMART" id="SM00986">
    <property type="entry name" value="UDG"/>
    <property type="match status" value="1"/>
</dbReference>
<dbReference type="HAMAP" id="MF_00148">
    <property type="entry name" value="UDG"/>
    <property type="match status" value="1"/>
</dbReference>
<organism evidence="6">
    <name type="scientific">Megaviridae environmental sample</name>
    <dbReference type="NCBI Taxonomy" id="1737588"/>
    <lineage>
        <taxon>Viruses</taxon>
        <taxon>Varidnaviria</taxon>
        <taxon>Bamfordvirae</taxon>
        <taxon>Nucleocytoviricota</taxon>
        <taxon>Megaviricetes</taxon>
        <taxon>Imitervirales</taxon>
        <taxon>Mimiviridae</taxon>
        <taxon>environmental samples</taxon>
    </lineage>
</organism>
<dbReference type="NCBIfam" id="NF003592">
    <property type="entry name" value="PRK05254.1-5"/>
    <property type="match status" value="1"/>
</dbReference>
<dbReference type="PANTHER" id="PTHR11264:SF0">
    <property type="entry name" value="URACIL-DNA GLYCOSYLASE"/>
    <property type="match status" value="1"/>
</dbReference>
<evidence type="ECO:0000256" key="4">
    <source>
        <dbReference type="ARBA" id="ARBA00023204"/>
    </source>
</evidence>
<dbReference type="PANTHER" id="PTHR11264">
    <property type="entry name" value="URACIL-DNA GLYCOSYLASE"/>
    <property type="match status" value="1"/>
</dbReference>
<dbReference type="NCBIfam" id="TIGR00628">
    <property type="entry name" value="ung"/>
    <property type="match status" value="1"/>
</dbReference>
<dbReference type="GO" id="GO:0004844">
    <property type="term" value="F:uracil DNA N-glycosylase activity"/>
    <property type="evidence" value="ECO:0007669"/>
    <property type="project" value="InterPro"/>
</dbReference>
<feature type="domain" description="Uracil-DNA glycosylase-like" evidence="5">
    <location>
        <begin position="43"/>
        <end position="194"/>
    </location>
</feature>
<evidence type="ECO:0000259" key="5">
    <source>
        <dbReference type="SMART" id="SM00986"/>
    </source>
</evidence>
<evidence type="ECO:0000256" key="1">
    <source>
        <dbReference type="ARBA" id="ARBA00008184"/>
    </source>
</evidence>
<reference evidence="6" key="1">
    <citation type="journal article" date="2019" name="Philos. Trans. R. Soc. Lond., B, Biol. Sci.">
        <title>Targeted metagenomic recovery of four divergent viruses reveals shared and distinctive characteristics of giant viruses of marine eukaryotes.</title>
        <authorList>
            <person name="Needham D.M."/>
            <person name="Poirier C."/>
            <person name="Hehenberger E."/>
            <person name="Jimenez V."/>
            <person name="Swalwell J.E."/>
            <person name="Santoro A.E."/>
            <person name="Worden A.Z."/>
        </authorList>
    </citation>
    <scope>NUCLEOTIDE SEQUENCE</scope>
    <source>
        <strain evidence="6">OPacV-662</strain>
    </source>
</reference>
<dbReference type="CDD" id="cd10027">
    <property type="entry name" value="UDG-F1-like"/>
    <property type="match status" value="1"/>
</dbReference>
<accession>A0A5J6VHL9</accession>
<dbReference type="GO" id="GO:0097510">
    <property type="term" value="P:base-excision repair, AP site formation via deaminated base removal"/>
    <property type="evidence" value="ECO:0007669"/>
    <property type="project" value="TreeGrafter"/>
</dbReference>
<dbReference type="InterPro" id="IPR005122">
    <property type="entry name" value="Uracil-DNA_glycosylase-like"/>
</dbReference>
<evidence type="ECO:0000256" key="2">
    <source>
        <dbReference type="ARBA" id="ARBA00022763"/>
    </source>
</evidence>
<evidence type="ECO:0000313" key="6">
    <source>
        <dbReference type="EMBL" id="QFG73676.1"/>
    </source>
</evidence>
<dbReference type="SMART" id="SM00987">
    <property type="entry name" value="UreE_C"/>
    <property type="match status" value="1"/>
</dbReference>
<dbReference type="Gene3D" id="3.40.470.10">
    <property type="entry name" value="Uracil-DNA glycosylase-like domain"/>
    <property type="match status" value="1"/>
</dbReference>